<proteinExistence type="predicted"/>
<organism evidence="1">
    <name type="scientific">Planktothricoides raciborskii GIHE-MW2</name>
    <dbReference type="NCBI Taxonomy" id="2792601"/>
    <lineage>
        <taxon>Bacteria</taxon>
        <taxon>Bacillati</taxon>
        <taxon>Cyanobacteriota</taxon>
        <taxon>Cyanophyceae</taxon>
        <taxon>Oscillatoriophycideae</taxon>
        <taxon>Oscillatoriales</taxon>
        <taxon>Oscillatoriaceae</taxon>
        <taxon>Planktothricoides</taxon>
    </lineage>
</organism>
<dbReference type="RefSeq" id="WP_054465298.1">
    <property type="nucleotide sequence ID" value="NZ_CP159837.1"/>
</dbReference>
<sequence length="232" mass="27887">MQAREIEPKLKQLIKLASVVEPILAKRLEEIWRWIKDIKSGYLLQKKFLMGFLLELTKDAEIWLELEVLNPDERKCFLDQLTPTVRYWYEELFPTWFRDRDQKFYIWKQKLRSGEFNPTDTELIKAIADQIQQRHGNVVHRYIADFSMATDVIVSSEKGQPLCVQITTVSDEYSQMKYDKWEYTLRQWNIERGLFISFNPSQEEFIVQVVNLVLYNSKNLPKQNYLKFTFNK</sequence>
<protein>
    <submittedName>
        <fullName evidence="1">Uncharacterized protein</fullName>
    </submittedName>
</protein>
<dbReference type="EMBL" id="CP159837">
    <property type="protein sequence ID" value="XCM35275.1"/>
    <property type="molecule type" value="Genomic_DNA"/>
</dbReference>
<evidence type="ECO:0000313" key="1">
    <source>
        <dbReference type="EMBL" id="XCM35275.1"/>
    </source>
</evidence>
<dbReference type="AlphaFoldDB" id="A0AAU8J954"/>
<gene>
    <name evidence="1" type="ORF">ABWT76_003936</name>
</gene>
<accession>A0AAU8J954</accession>
<name>A0AAU8J954_9CYAN</name>
<reference evidence="1" key="1">
    <citation type="submission" date="2024-07" db="EMBL/GenBank/DDBJ databases">
        <authorList>
            <person name="Kim Y.J."/>
            <person name="Jeong J.Y."/>
        </authorList>
    </citation>
    <scope>NUCLEOTIDE SEQUENCE</scope>
    <source>
        <strain evidence="1">GIHE-MW2</strain>
    </source>
</reference>